<dbReference type="OrthoDB" id="8584824at2"/>
<proteinExistence type="inferred from homology"/>
<keyword evidence="3" id="KW-1185">Reference proteome</keyword>
<keyword evidence="1" id="KW-0813">Transport</keyword>
<keyword evidence="1" id="KW-0769">Symport</keyword>
<reference evidence="3" key="1">
    <citation type="journal article" date="2018" name="Genome Announc.">
        <title>Complete genome sequence of a Dickeya fangzhongdai type strain causing bleeding canker of pear tree trunks.</title>
        <authorList>
            <person name="Zhao Y."/>
            <person name="Tian Y."/>
            <person name="Li X."/>
            <person name="Hu B."/>
        </authorList>
    </citation>
    <scope>NUCLEOTIDE SEQUENCE [LARGE SCALE GENOMIC DNA]</scope>
    <source>
        <strain evidence="3">DSM 101947</strain>
    </source>
</reference>
<dbReference type="KEGG" id="dfn:CVE23_10160"/>
<comment type="similarity">
    <text evidence="1">Belongs to the 2-hydroxycarboxylate transporter (2-HCT) (TC 2.A.24) family.</text>
</comment>
<dbReference type="EMBL" id="CP025003">
    <property type="protein sequence ID" value="ATZ94297.1"/>
    <property type="molecule type" value="Genomic_DNA"/>
</dbReference>
<dbReference type="GO" id="GO:0005886">
    <property type="term" value="C:plasma membrane"/>
    <property type="evidence" value="ECO:0007669"/>
    <property type="project" value="UniProtKB-UniRule"/>
</dbReference>
<dbReference type="InterPro" id="IPR004679">
    <property type="entry name" value="2-OHcarboxylate_transport"/>
</dbReference>
<keyword evidence="1" id="KW-0472">Membrane</keyword>
<evidence type="ECO:0000313" key="2">
    <source>
        <dbReference type="EMBL" id="ATZ94297.1"/>
    </source>
</evidence>
<protein>
    <submittedName>
        <fullName evidence="2">Malate permease</fullName>
    </submittedName>
</protein>
<organism evidence="2 3">
    <name type="scientific">Dickeya fangzhongdai</name>
    <dbReference type="NCBI Taxonomy" id="1778540"/>
    <lineage>
        <taxon>Bacteria</taxon>
        <taxon>Pseudomonadati</taxon>
        <taxon>Pseudomonadota</taxon>
        <taxon>Gammaproteobacteria</taxon>
        <taxon>Enterobacterales</taxon>
        <taxon>Pectobacteriaceae</taxon>
        <taxon>Dickeya</taxon>
    </lineage>
</organism>
<name>A0A2K8QLB0_9GAMM</name>
<dbReference type="PANTHER" id="PTHR40033">
    <property type="entry name" value="NA(+)-MALATE SYMPORTER"/>
    <property type="match status" value="1"/>
</dbReference>
<dbReference type="GO" id="GO:0015293">
    <property type="term" value="F:symporter activity"/>
    <property type="evidence" value="ECO:0007669"/>
    <property type="project" value="UniProtKB-UniRule"/>
</dbReference>
<dbReference type="KEGG" id="ced:LH89_02640"/>
<accession>A0A2K8QLB0</accession>
<dbReference type="PIRSF" id="PIRSF005348">
    <property type="entry name" value="YxkH"/>
    <property type="match status" value="1"/>
</dbReference>
<dbReference type="GO" id="GO:0008514">
    <property type="term" value="F:organic anion transmembrane transporter activity"/>
    <property type="evidence" value="ECO:0007669"/>
    <property type="project" value="InterPro"/>
</dbReference>
<dbReference type="GeneID" id="66564694"/>
<dbReference type="Pfam" id="PF03390">
    <property type="entry name" value="2HCT"/>
    <property type="match status" value="1"/>
</dbReference>
<dbReference type="AlphaFoldDB" id="A0A2K8QLB0"/>
<sequence>MSTTDDSYIVVKDEASGKVSLKEKWWHVLDNYKIGVIPVPLFILAGLLIALDCLEGKLPSDIVVMVATLAFFGFACGEFGKRLPLIGKMGAAAICATFIPSALVYYGLLPQVVVDSTTKFYKSTNILYLYICCIIVGSIMSMNRQTLIQGFLRIFFPMLCGEIVGMIVGMGVGIMLGMDPFQIFFFLVLPIMAGGVGEGAIPLSIGYATLLHMEQGVALGRILPIVMLGSLTAIVLAGVLNQLGKRYPHLTGEGDLMPNKANGTEQAPATLTSTLSGKMDPANLAAGALLAILLYMIGMLGYKLIGLPAPVGMLFAAVIVKLLNGASPRLLEGSQVVYKFFQTSVTYPILFAVGVAITPWEELVHAFTITNLLVIVSTVVALVTTGFFVGKKIGMHPIDVAIISCCQSGQGGTGDVAILTAGNRMVLMPFAQIATRIGGAINVSVALLVLGKFLV</sequence>
<evidence type="ECO:0000313" key="3">
    <source>
        <dbReference type="Proteomes" id="UP000231901"/>
    </source>
</evidence>
<dbReference type="Proteomes" id="UP000231901">
    <property type="component" value="Chromosome"/>
</dbReference>
<dbReference type="RefSeq" id="WP_038659253.1">
    <property type="nucleotide sequence ID" value="NZ_BMJF01000001.1"/>
</dbReference>
<evidence type="ECO:0000256" key="1">
    <source>
        <dbReference type="PIRNR" id="PIRNR005348"/>
    </source>
</evidence>
<gene>
    <name evidence="2" type="ORF">CVE23_10160</name>
</gene>
<dbReference type="PANTHER" id="PTHR40033:SF1">
    <property type="entry name" value="CITRATE-SODIUM SYMPORTER"/>
    <property type="match status" value="1"/>
</dbReference>